<protein>
    <submittedName>
        <fullName evidence="1">Uncharacterized protein</fullName>
    </submittedName>
</protein>
<dbReference type="AlphaFoldDB" id="A0A5A5TD60"/>
<gene>
    <name evidence="1" type="ORF">KDI_30340</name>
</gene>
<sequence>MLFPYDHYKTVIEPFTAYYPVGEETLAHQVLQSLDQAAKQLTALLHVDMPDFEVLLVNMDDWPLVPHSESEEVDSPHPYMTDLTTPATLVVPLEIDPIFGVVTPEKFAFMLYHELTVAYLEDDPRPWPDETPLWADEWQFKFIALWLAQKLNNVEGVVNKDGLEQYEEAFEPELDGKTPVTIRGFDWYEDTTPEEYLTYELLLEQFAADLLKRYNVSVISRFLSAYRVESKQFLSDQVTKMLADALGSGAEEWLEELVYF</sequence>
<name>A0A5A5TD60_9CHLR</name>
<dbReference type="Proteomes" id="UP000322530">
    <property type="component" value="Unassembled WGS sequence"/>
</dbReference>
<reference evidence="1 2" key="1">
    <citation type="submission" date="2019-01" db="EMBL/GenBank/DDBJ databases">
        <title>Draft genome sequence of Dictyobacter sp. Uno17.</title>
        <authorList>
            <person name="Wang C.M."/>
            <person name="Zheng Y."/>
            <person name="Sakai Y."/>
            <person name="Abe K."/>
            <person name="Yokota A."/>
            <person name="Yabe S."/>
        </authorList>
    </citation>
    <scope>NUCLEOTIDE SEQUENCE [LARGE SCALE GENOMIC DNA]</scope>
    <source>
        <strain evidence="1 2">Uno17</strain>
    </source>
</reference>
<evidence type="ECO:0000313" key="2">
    <source>
        <dbReference type="Proteomes" id="UP000322530"/>
    </source>
</evidence>
<accession>A0A5A5TD60</accession>
<organism evidence="1 2">
    <name type="scientific">Dictyobacter arantiisoli</name>
    <dbReference type="NCBI Taxonomy" id="2014874"/>
    <lineage>
        <taxon>Bacteria</taxon>
        <taxon>Bacillati</taxon>
        <taxon>Chloroflexota</taxon>
        <taxon>Ktedonobacteria</taxon>
        <taxon>Ktedonobacterales</taxon>
        <taxon>Dictyobacteraceae</taxon>
        <taxon>Dictyobacter</taxon>
    </lineage>
</organism>
<comment type="caution">
    <text evidence="1">The sequence shown here is derived from an EMBL/GenBank/DDBJ whole genome shotgun (WGS) entry which is preliminary data.</text>
</comment>
<proteinExistence type="predicted"/>
<keyword evidence="2" id="KW-1185">Reference proteome</keyword>
<dbReference type="EMBL" id="BIXY01000044">
    <property type="protein sequence ID" value="GCF09470.1"/>
    <property type="molecule type" value="Genomic_DNA"/>
</dbReference>
<evidence type="ECO:0000313" key="1">
    <source>
        <dbReference type="EMBL" id="GCF09470.1"/>
    </source>
</evidence>